<dbReference type="Pfam" id="PF21983">
    <property type="entry name" value="NikA-like"/>
    <property type="match status" value="1"/>
</dbReference>
<proteinExistence type="predicted"/>
<dbReference type="EMBL" id="JGCY01000147">
    <property type="protein sequence ID" value="EXY76527.1"/>
    <property type="molecule type" value="Genomic_DNA"/>
</dbReference>
<sequence>MKNNKKKGGRPALENKKQFRINVRFDESEHNRVLHNAKIAGMSKSEWVRKSAILRKITPRFTEEQLKAFRAITGASNNLNQLTKKAHQSGLIEVTQECKNTIHHINHCINKLLHHDSEDN</sequence>
<gene>
    <name evidence="1" type="ORF">M124_4578</name>
</gene>
<dbReference type="RefSeq" id="WP_003013287.1">
    <property type="nucleotide sequence ID" value="NZ_JGCY01000147.1"/>
</dbReference>
<name>A0A015T1W5_BACFG</name>
<evidence type="ECO:0000313" key="1">
    <source>
        <dbReference type="EMBL" id="EXY76527.1"/>
    </source>
</evidence>
<accession>A0A015T1W5</accession>
<dbReference type="Proteomes" id="UP000020529">
    <property type="component" value="Unassembled WGS sequence"/>
</dbReference>
<dbReference type="AlphaFoldDB" id="A0A015T1W5"/>
<dbReference type="InterPro" id="IPR053842">
    <property type="entry name" value="NikA-like"/>
</dbReference>
<protein>
    <submittedName>
        <fullName evidence="1">Bacterial mobilization family protein</fullName>
    </submittedName>
</protein>
<organism evidence="1 2">
    <name type="scientific">Bacteroides fragilis str. 3988T(B)14</name>
    <dbReference type="NCBI Taxonomy" id="1339315"/>
    <lineage>
        <taxon>Bacteria</taxon>
        <taxon>Pseudomonadati</taxon>
        <taxon>Bacteroidota</taxon>
        <taxon>Bacteroidia</taxon>
        <taxon>Bacteroidales</taxon>
        <taxon>Bacteroidaceae</taxon>
        <taxon>Bacteroides</taxon>
    </lineage>
</organism>
<evidence type="ECO:0000313" key="2">
    <source>
        <dbReference type="Proteomes" id="UP000020529"/>
    </source>
</evidence>
<reference evidence="1 2" key="1">
    <citation type="submission" date="2014-02" db="EMBL/GenBank/DDBJ databases">
        <authorList>
            <person name="Sears C."/>
            <person name="Carroll K."/>
            <person name="Sack B.R."/>
            <person name="Qadri F."/>
            <person name="Myers L.L."/>
            <person name="Chung G.-T."/>
            <person name="Escheverria P."/>
            <person name="Fraser C.M."/>
            <person name="Sadzewicz L."/>
            <person name="Shefchek K.A."/>
            <person name="Tallon L."/>
            <person name="Das S.P."/>
            <person name="Daugherty S."/>
            <person name="Mongodin E.F."/>
        </authorList>
    </citation>
    <scope>NUCLEOTIDE SEQUENCE [LARGE SCALE GENOMIC DNA]</scope>
    <source>
        <strain evidence="2">3988T(B)14</strain>
    </source>
</reference>
<comment type="caution">
    <text evidence="1">The sequence shown here is derived from an EMBL/GenBank/DDBJ whole genome shotgun (WGS) entry which is preliminary data.</text>
</comment>